<evidence type="ECO:0000256" key="8">
    <source>
        <dbReference type="SAM" id="MobiDB-lite"/>
    </source>
</evidence>
<dbReference type="GO" id="GO:0005634">
    <property type="term" value="C:nucleus"/>
    <property type="evidence" value="ECO:0007669"/>
    <property type="project" value="TreeGrafter"/>
</dbReference>
<dbReference type="InterPro" id="IPR001394">
    <property type="entry name" value="Peptidase_C19_UCH"/>
</dbReference>
<evidence type="ECO:0000256" key="2">
    <source>
        <dbReference type="ARBA" id="ARBA00009085"/>
    </source>
</evidence>
<evidence type="ECO:0000256" key="5">
    <source>
        <dbReference type="ARBA" id="ARBA00022801"/>
    </source>
</evidence>
<accession>A0AAD2FUK4</accession>
<comment type="caution">
    <text evidence="10">The sequence shown here is derived from an EMBL/GenBank/DDBJ whole genome shotgun (WGS) entry which is preliminary data.</text>
</comment>
<feature type="region of interest" description="Disordered" evidence="8">
    <location>
        <begin position="18"/>
        <end position="67"/>
    </location>
</feature>
<evidence type="ECO:0000259" key="9">
    <source>
        <dbReference type="PROSITE" id="PS50235"/>
    </source>
</evidence>
<evidence type="ECO:0000256" key="4">
    <source>
        <dbReference type="ARBA" id="ARBA00022786"/>
    </source>
</evidence>
<feature type="compositionally biased region" description="Basic and acidic residues" evidence="8">
    <location>
        <begin position="25"/>
        <end position="35"/>
    </location>
</feature>
<evidence type="ECO:0000313" key="11">
    <source>
        <dbReference type="Proteomes" id="UP001295423"/>
    </source>
</evidence>
<feature type="compositionally biased region" description="Basic and acidic residues" evidence="8">
    <location>
        <begin position="360"/>
        <end position="371"/>
    </location>
</feature>
<dbReference type="GO" id="GO:0006508">
    <property type="term" value="P:proteolysis"/>
    <property type="evidence" value="ECO:0007669"/>
    <property type="project" value="UniProtKB-KW"/>
</dbReference>
<dbReference type="PROSITE" id="PS50235">
    <property type="entry name" value="USP_3"/>
    <property type="match status" value="1"/>
</dbReference>
<keyword evidence="4 7" id="KW-0833">Ubl conjugation pathway</keyword>
<dbReference type="InterPro" id="IPR028889">
    <property type="entry name" value="USP"/>
</dbReference>
<gene>
    <name evidence="10" type="ORF">CYCCA115_LOCUS14413</name>
</gene>
<protein>
    <recommendedName>
        <fullName evidence="7">Ubiquitin carboxyl-terminal hydrolase</fullName>
        <ecNumber evidence="7">3.4.19.12</ecNumber>
    </recommendedName>
</protein>
<comment type="similarity">
    <text evidence="2 7">Belongs to the peptidase C19 family.</text>
</comment>
<sequence length="680" mass="75789">MAVKADAVQSASILLTPSGLVPNKTRMDTSPRSPEDFIPILSESTETSKAQSKENREPIFSYPTVEPPLAHNSREPTEVAIMPALTKDQSDAEAVVTIASSLLGLEISELLSRARVDASPTLDNLCSWSAIPLLFYDFLIPVMSKKALGVIFHSITKLMLQESQPVLRYLPVQLYTTKFLPIHGNSEKAIRGIPNYGQTCFLNAVLQALAPLEPLLCYLEGIVRIREQNFPKQVSACFSHHLLQVLKCVNGDIRWNNQQDAQELMEALVNIVLSDARSISDVPCPIFLSLEHMSANSSNEILTAGIVGDGNRTIRELDNHGDRINVEQSCCVVFSDVLHRVELDETQCSSAHKNYAQHPGGRENSEQEGDLRESKVATHVSELKTSMQPELLTAMEPFNGWCGSVLRCIKCKYIRPIRNAPFLSIPLVPTAVLHYNFTNLERVSDVECPQCTMQQEIKELRDEQILLRGAIDSIEKRPRRAANSMSHQALRSDLSRVQNRLSFLEISDPDDAYTASGPSDDDISCLPALRGMPLLRTDASKCLTLTRYPKVLCCHIQRLFVDIATGKTEKCPQHVQFPHLLDLSRYCTYNQKADTSWAAGNLSNAGLPQCQEENPLLYRLKGVIQHIGTADFGHYVTFRENGRGEWCRISDNTVTPVSFAEVRSCQAYMIFYEITANSAS</sequence>
<evidence type="ECO:0000313" key="10">
    <source>
        <dbReference type="EMBL" id="CAJ1953812.1"/>
    </source>
</evidence>
<keyword evidence="6 7" id="KW-0788">Thiol protease</keyword>
<dbReference type="PROSITE" id="PS00973">
    <property type="entry name" value="USP_2"/>
    <property type="match status" value="1"/>
</dbReference>
<dbReference type="PANTHER" id="PTHR24006:SF888">
    <property type="entry name" value="UBIQUITIN CARBOXYL-TERMINAL HYDROLASE 30"/>
    <property type="match status" value="1"/>
</dbReference>
<dbReference type="AlphaFoldDB" id="A0AAD2FUK4"/>
<dbReference type="PANTHER" id="PTHR24006">
    <property type="entry name" value="UBIQUITIN CARBOXYL-TERMINAL HYDROLASE"/>
    <property type="match status" value="1"/>
</dbReference>
<comment type="catalytic activity">
    <reaction evidence="1 7">
        <text>Thiol-dependent hydrolysis of ester, thioester, amide, peptide and isopeptide bonds formed by the C-terminal Gly of ubiquitin (a 76-residue protein attached to proteins as an intracellular targeting signal).</text>
        <dbReference type="EC" id="3.4.19.12"/>
    </reaction>
</comment>
<proteinExistence type="inferred from homology"/>
<dbReference type="InterPro" id="IPR038765">
    <property type="entry name" value="Papain-like_cys_pep_sf"/>
</dbReference>
<reference evidence="10" key="1">
    <citation type="submission" date="2023-08" db="EMBL/GenBank/DDBJ databases">
        <authorList>
            <person name="Audoor S."/>
            <person name="Bilcke G."/>
        </authorList>
    </citation>
    <scope>NUCLEOTIDE SEQUENCE</scope>
</reference>
<dbReference type="InterPro" id="IPR018200">
    <property type="entry name" value="USP_CS"/>
</dbReference>
<dbReference type="InterPro" id="IPR050164">
    <property type="entry name" value="Peptidase_C19"/>
</dbReference>
<evidence type="ECO:0000256" key="3">
    <source>
        <dbReference type="ARBA" id="ARBA00022670"/>
    </source>
</evidence>
<evidence type="ECO:0000256" key="7">
    <source>
        <dbReference type="RuleBase" id="RU366025"/>
    </source>
</evidence>
<dbReference type="SUPFAM" id="SSF54001">
    <property type="entry name" value="Cysteine proteinases"/>
    <property type="match status" value="1"/>
</dbReference>
<dbReference type="Pfam" id="PF00443">
    <property type="entry name" value="UCH"/>
    <property type="match status" value="1"/>
</dbReference>
<keyword evidence="5 7" id="KW-0378">Hydrolase</keyword>
<dbReference type="EC" id="3.4.19.12" evidence="7"/>
<dbReference type="PROSITE" id="PS00972">
    <property type="entry name" value="USP_1"/>
    <property type="match status" value="1"/>
</dbReference>
<dbReference type="CDD" id="cd02257">
    <property type="entry name" value="Peptidase_C19"/>
    <property type="match status" value="1"/>
</dbReference>
<dbReference type="GO" id="GO:0005829">
    <property type="term" value="C:cytosol"/>
    <property type="evidence" value="ECO:0007669"/>
    <property type="project" value="TreeGrafter"/>
</dbReference>
<dbReference type="Gene3D" id="3.90.70.10">
    <property type="entry name" value="Cysteine proteinases"/>
    <property type="match status" value="1"/>
</dbReference>
<keyword evidence="11" id="KW-1185">Reference proteome</keyword>
<dbReference type="Proteomes" id="UP001295423">
    <property type="component" value="Unassembled WGS sequence"/>
</dbReference>
<dbReference type="GO" id="GO:0016579">
    <property type="term" value="P:protein deubiquitination"/>
    <property type="evidence" value="ECO:0007669"/>
    <property type="project" value="InterPro"/>
</dbReference>
<dbReference type="EMBL" id="CAKOGP040001843">
    <property type="protein sequence ID" value="CAJ1953812.1"/>
    <property type="molecule type" value="Genomic_DNA"/>
</dbReference>
<keyword evidence="3 7" id="KW-0645">Protease</keyword>
<evidence type="ECO:0000256" key="1">
    <source>
        <dbReference type="ARBA" id="ARBA00000707"/>
    </source>
</evidence>
<name>A0AAD2FUK4_9STRA</name>
<evidence type="ECO:0000256" key="6">
    <source>
        <dbReference type="ARBA" id="ARBA00022807"/>
    </source>
</evidence>
<organism evidence="10 11">
    <name type="scientific">Cylindrotheca closterium</name>
    <dbReference type="NCBI Taxonomy" id="2856"/>
    <lineage>
        <taxon>Eukaryota</taxon>
        <taxon>Sar</taxon>
        <taxon>Stramenopiles</taxon>
        <taxon>Ochrophyta</taxon>
        <taxon>Bacillariophyta</taxon>
        <taxon>Bacillariophyceae</taxon>
        <taxon>Bacillariophycidae</taxon>
        <taxon>Bacillariales</taxon>
        <taxon>Bacillariaceae</taxon>
        <taxon>Cylindrotheca</taxon>
    </lineage>
</organism>
<feature type="domain" description="USP" evidence="9">
    <location>
        <begin position="191"/>
        <end position="675"/>
    </location>
</feature>
<dbReference type="GO" id="GO:0004843">
    <property type="term" value="F:cysteine-type deubiquitinase activity"/>
    <property type="evidence" value="ECO:0007669"/>
    <property type="project" value="UniProtKB-UniRule"/>
</dbReference>
<feature type="region of interest" description="Disordered" evidence="8">
    <location>
        <begin position="352"/>
        <end position="371"/>
    </location>
</feature>